<dbReference type="InterPro" id="IPR023000">
    <property type="entry name" value="Shikimate_kinase_CS"/>
</dbReference>
<dbReference type="PANTHER" id="PTHR21087">
    <property type="entry name" value="SHIKIMATE KINASE"/>
    <property type="match status" value="1"/>
</dbReference>
<dbReference type="GO" id="GO:0009423">
    <property type="term" value="P:chorismate biosynthetic process"/>
    <property type="evidence" value="ECO:0007669"/>
    <property type="project" value="UniProtKB-UniRule"/>
</dbReference>
<dbReference type="Gene3D" id="3.40.50.300">
    <property type="entry name" value="P-loop containing nucleotide triphosphate hydrolases"/>
    <property type="match status" value="1"/>
</dbReference>
<accession>A0A2N0VM26</accession>
<dbReference type="Pfam" id="PF01202">
    <property type="entry name" value="SKI"/>
    <property type="match status" value="1"/>
</dbReference>
<dbReference type="CDD" id="cd00464">
    <property type="entry name" value="SK"/>
    <property type="match status" value="1"/>
</dbReference>
<evidence type="ECO:0000256" key="5">
    <source>
        <dbReference type="ARBA" id="ARBA00022679"/>
    </source>
</evidence>
<keyword evidence="5 11" id="KW-0808">Transferase</keyword>
<keyword evidence="8 11" id="KW-0067">ATP-binding</keyword>
<dbReference type="GO" id="GO:0005524">
    <property type="term" value="F:ATP binding"/>
    <property type="evidence" value="ECO:0007669"/>
    <property type="project" value="UniProtKB-UniRule"/>
</dbReference>
<keyword evidence="13" id="KW-1185">Reference proteome</keyword>
<comment type="cofactor">
    <cofactor evidence="11">
        <name>Mg(2+)</name>
        <dbReference type="ChEBI" id="CHEBI:18420"/>
    </cofactor>
    <text evidence="11">Binds 1 Mg(2+) ion per subunit.</text>
</comment>
<dbReference type="PANTHER" id="PTHR21087:SF16">
    <property type="entry name" value="SHIKIMATE KINASE 1, CHLOROPLASTIC"/>
    <property type="match status" value="1"/>
</dbReference>
<organism evidence="12 13">
    <name type="scientific">Rhodohalobacter barkolensis</name>
    <dbReference type="NCBI Taxonomy" id="2053187"/>
    <lineage>
        <taxon>Bacteria</taxon>
        <taxon>Pseudomonadati</taxon>
        <taxon>Balneolota</taxon>
        <taxon>Balneolia</taxon>
        <taxon>Balneolales</taxon>
        <taxon>Balneolaceae</taxon>
        <taxon>Rhodohalobacter</taxon>
    </lineage>
</organism>
<dbReference type="GO" id="GO:0009073">
    <property type="term" value="P:aromatic amino acid family biosynthetic process"/>
    <property type="evidence" value="ECO:0007669"/>
    <property type="project" value="UniProtKB-KW"/>
</dbReference>
<evidence type="ECO:0000256" key="2">
    <source>
        <dbReference type="ARBA" id="ARBA00006997"/>
    </source>
</evidence>
<dbReference type="PROSITE" id="PS01128">
    <property type="entry name" value="SHIKIMATE_KINASE"/>
    <property type="match status" value="1"/>
</dbReference>
<dbReference type="OrthoDB" id="9800332at2"/>
<feature type="binding site" evidence="11">
    <location>
        <position position="39"/>
    </location>
    <ligand>
        <name>substrate</name>
    </ligand>
</feature>
<feature type="binding site" evidence="11">
    <location>
        <begin position="17"/>
        <end position="22"/>
    </location>
    <ligand>
        <name>ATP</name>
        <dbReference type="ChEBI" id="CHEBI:30616"/>
    </ligand>
</feature>
<comment type="caution">
    <text evidence="11">Lacks conserved residue(s) required for the propagation of feature annotation.</text>
</comment>
<dbReference type="GO" id="GO:0000287">
    <property type="term" value="F:magnesium ion binding"/>
    <property type="evidence" value="ECO:0007669"/>
    <property type="project" value="UniProtKB-UniRule"/>
</dbReference>
<feature type="binding site" evidence="11">
    <location>
        <position position="123"/>
    </location>
    <ligand>
        <name>ATP</name>
        <dbReference type="ChEBI" id="CHEBI:30616"/>
    </ligand>
</feature>
<comment type="catalytic activity">
    <reaction evidence="10 11">
        <text>shikimate + ATP = 3-phosphoshikimate + ADP + H(+)</text>
        <dbReference type="Rhea" id="RHEA:13121"/>
        <dbReference type="ChEBI" id="CHEBI:15378"/>
        <dbReference type="ChEBI" id="CHEBI:30616"/>
        <dbReference type="ChEBI" id="CHEBI:36208"/>
        <dbReference type="ChEBI" id="CHEBI:145989"/>
        <dbReference type="ChEBI" id="CHEBI:456216"/>
        <dbReference type="EC" id="2.7.1.71"/>
    </reaction>
</comment>
<dbReference type="PRINTS" id="PR01100">
    <property type="entry name" value="SHIKIMTKNASE"/>
</dbReference>
<evidence type="ECO:0000256" key="3">
    <source>
        <dbReference type="ARBA" id="ARBA00012154"/>
    </source>
</evidence>
<dbReference type="RefSeq" id="WP_101072839.1">
    <property type="nucleotide sequence ID" value="NZ_PISP01000001.1"/>
</dbReference>
<dbReference type="GO" id="GO:0008652">
    <property type="term" value="P:amino acid biosynthetic process"/>
    <property type="evidence" value="ECO:0007669"/>
    <property type="project" value="UniProtKB-KW"/>
</dbReference>
<keyword evidence="11" id="KW-0963">Cytoplasm</keyword>
<feature type="binding site" evidence="11">
    <location>
        <position position="21"/>
    </location>
    <ligand>
        <name>Mg(2+)</name>
        <dbReference type="ChEBI" id="CHEBI:18420"/>
    </ligand>
</feature>
<keyword evidence="7 11" id="KW-0418">Kinase</keyword>
<keyword evidence="11" id="KW-0460">Magnesium</keyword>
<dbReference type="InterPro" id="IPR031322">
    <property type="entry name" value="Shikimate/glucono_kinase"/>
</dbReference>
<comment type="function">
    <text evidence="11">Catalyzes the specific phosphorylation of the 3-hydroxyl group of shikimic acid using ATP as a cosubstrate.</text>
</comment>
<comment type="caution">
    <text evidence="12">The sequence shown here is derived from an EMBL/GenBank/DDBJ whole genome shotgun (WGS) entry which is preliminary data.</text>
</comment>
<dbReference type="AlphaFoldDB" id="A0A2N0VM26"/>
<evidence type="ECO:0000256" key="8">
    <source>
        <dbReference type="ARBA" id="ARBA00022840"/>
    </source>
</evidence>
<feature type="binding site" evidence="11">
    <location>
        <position position="85"/>
    </location>
    <ligand>
        <name>substrate</name>
    </ligand>
</feature>
<feature type="binding site" evidence="11">
    <location>
        <position position="145"/>
    </location>
    <ligand>
        <name>substrate</name>
    </ligand>
</feature>
<evidence type="ECO:0000313" key="13">
    <source>
        <dbReference type="Proteomes" id="UP000233398"/>
    </source>
</evidence>
<evidence type="ECO:0000256" key="9">
    <source>
        <dbReference type="ARBA" id="ARBA00023141"/>
    </source>
</evidence>
<name>A0A2N0VM26_9BACT</name>
<comment type="similarity">
    <text evidence="2 11">Belongs to the shikimate kinase family.</text>
</comment>
<comment type="subunit">
    <text evidence="11">Monomer.</text>
</comment>
<dbReference type="Proteomes" id="UP000233398">
    <property type="component" value="Unassembled WGS sequence"/>
</dbReference>
<comment type="pathway">
    <text evidence="1 11">Metabolic intermediate biosynthesis; chorismate biosynthesis; chorismate from D-erythrose 4-phosphate and phosphoenolpyruvate: step 5/7.</text>
</comment>
<evidence type="ECO:0000256" key="11">
    <source>
        <dbReference type="HAMAP-Rule" id="MF_00109"/>
    </source>
</evidence>
<reference evidence="12 13" key="1">
    <citation type="submission" date="2017-11" db="EMBL/GenBank/DDBJ databases">
        <title>Rhodohalobacter 15182 sp. nov., isolated from a salt lake.</title>
        <authorList>
            <person name="Han S."/>
        </authorList>
    </citation>
    <scope>NUCLEOTIDE SEQUENCE [LARGE SCALE GENOMIC DNA]</scope>
    <source>
        <strain evidence="12 13">15182</strain>
    </source>
</reference>
<comment type="subcellular location">
    <subcellularLocation>
        <location evidence="11">Cytoplasm</location>
    </subcellularLocation>
</comment>
<protein>
    <recommendedName>
        <fullName evidence="3 11">Shikimate kinase</fullName>
        <shortName evidence="11">SK</shortName>
        <ecNumber evidence="3 11">2.7.1.71</ecNumber>
    </recommendedName>
</protein>
<dbReference type="UniPathway" id="UPA00053">
    <property type="reaction ID" value="UER00088"/>
</dbReference>
<gene>
    <name evidence="11" type="primary">aroK</name>
    <name evidence="12" type="ORF">CWD77_07440</name>
</gene>
<dbReference type="InterPro" id="IPR000623">
    <property type="entry name" value="Shikimate_kinase/TSH1"/>
</dbReference>
<dbReference type="GO" id="GO:0005829">
    <property type="term" value="C:cytosol"/>
    <property type="evidence" value="ECO:0007669"/>
    <property type="project" value="TreeGrafter"/>
</dbReference>
<keyword evidence="6 11" id="KW-0547">Nucleotide-binding</keyword>
<evidence type="ECO:0000256" key="10">
    <source>
        <dbReference type="ARBA" id="ARBA00048567"/>
    </source>
</evidence>
<evidence type="ECO:0000256" key="1">
    <source>
        <dbReference type="ARBA" id="ARBA00004842"/>
    </source>
</evidence>
<evidence type="ECO:0000256" key="4">
    <source>
        <dbReference type="ARBA" id="ARBA00022605"/>
    </source>
</evidence>
<feature type="binding site" evidence="11">
    <location>
        <position position="63"/>
    </location>
    <ligand>
        <name>substrate</name>
    </ligand>
</feature>
<dbReference type="EMBL" id="PISP01000001">
    <property type="protein sequence ID" value="PKD45267.1"/>
    <property type="molecule type" value="Genomic_DNA"/>
</dbReference>
<dbReference type="EC" id="2.7.1.71" evidence="3 11"/>
<dbReference type="SUPFAM" id="SSF52540">
    <property type="entry name" value="P-loop containing nucleoside triphosphate hydrolases"/>
    <property type="match status" value="1"/>
</dbReference>
<evidence type="ECO:0000313" key="12">
    <source>
        <dbReference type="EMBL" id="PKD45267.1"/>
    </source>
</evidence>
<keyword evidence="11" id="KW-0479">Metal-binding</keyword>
<dbReference type="InterPro" id="IPR027417">
    <property type="entry name" value="P-loop_NTPase"/>
</dbReference>
<sequence>MLENLLSQPLFLCGMMGSGKSTIGKALAHKLSVPYHDLDDIIEQESSLTIPEIFNQKGEDAFRQLEQELIIRISQTAEGIFSLGGGALQNQQVTDHVKLQGWLVFIECSADTLYSRLKNSSDRPMIANLNEQELKKKIQSLLNQRLPYYKQAHFSIKNDQDSVDDTINELIKKLKFYEQKY</sequence>
<dbReference type="GO" id="GO:0004765">
    <property type="term" value="F:shikimate kinase activity"/>
    <property type="evidence" value="ECO:0007669"/>
    <property type="project" value="UniProtKB-UniRule"/>
</dbReference>
<proteinExistence type="inferred from homology"/>
<keyword evidence="9 11" id="KW-0057">Aromatic amino acid biosynthesis</keyword>
<evidence type="ECO:0000256" key="7">
    <source>
        <dbReference type="ARBA" id="ARBA00022777"/>
    </source>
</evidence>
<dbReference type="HAMAP" id="MF_00109">
    <property type="entry name" value="Shikimate_kinase"/>
    <property type="match status" value="1"/>
</dbReference>
<keyword evidence="4 11" id="KW-0028">Amino-acid biosynthesis</keyword>
<evidence type="ECO:0000256" key="6">
    <source>
        <dbReference type="ARBA" id="ARBA00022741"/>
    </source>
</evidence>